<dbReference type="Gene3D" id="3.40.50.1000">
    <property type="entry name" value="HAD superfamily/HAD-like"/>
    <property type="match status" value="1"/>
</dbReference>
<accession>A0A0D3JID1</accession>
<protein>
    <recommendedName>
        <fullName evidence="3">HAD family hydrolase</fullName>
    </recommendedName>
</protein>
<dbReference type="Proteomes" id="UP000013827">
    <property type="component" value="Unassembled WGS sequence"/>
</dbReference>
<dbReference type="HOGENOM" id="CLU_2611052_0_0_1"/>
<dbReference type="InterPro" id="IPR023214">
    <property type="entry name" value="HAD_sf"/>
</dbReference>
<dbReference type="EnsemblProtists" id="EOD23266">
    <property type="protein sequence ID" value="EOD23266"/>
    <property type="gene ID" value="EMIHUDRAFT_239891"/>
</dbReference>
<proteinExistence type="predicted"/>
<evidence type="ECO:0008006" key="3">
    <source>
        <dbReference type="Google" id="ProtNLM"/>
    </source>
</evidence>
<dbReference type="SUPFAM" id="SSF56784">
    <property type="entry name" value="HAD-like"/>
    <property type="match status" value="1"/>
</dbReference>
<dbReference type="RefSeq" id="XP_005775695.1">
    <property type="nucleotide sequence ID" value="XM_005775638.1"/>
</dbReference>
<keyword evidence="2" id="KW-1185">Reference proteome</keyword>
<dbReference type="InterPro" id="IPR036412">
    <property type="entry name" value="HAD-like_sf"/>
</dbReference>
<dbReference type="PaxDb" id="2903-EOD23266"/>
<dbReference type="Pfam" id="PF13242">
    <property type="entry name" value="Hydrolase_like"/>
    <property type="match status" value="1"/>
</dbReference>
<reference evidence="1" key="2">
    <citation type="submission" date="2024-10" db="UniProtKB">
        <authorList>
            <consortium name="EnsemblProtists"/>
        </authorList>
    </citation>
    <scope>IDENTIFICATION</scope>
</reference>
<reference evidence="2" key="1">
    <citation type="journal article" date="2013" name="Nature">
        <title>Pan genome of the phytoplankton Emiliania underpins its global distribution.</title>
        <authorList>
            <person name="Read B.A."/>
            <person name="Kegel J."/>
            <person name="Klute M.J."/>
            <person name="Kuo A."/>
            <person name="Lefebvre S.C."/>
            <person name="Maumus F."/>
            <person name="Mayer C."/>
            <person name="Miller J."/>
            <person name="Monier A."/>
            <person name="Salamov A."/>
            <person name="Young J."/>
            <person name="Aguilar M."/>
            <person name="Claverie J.M."/>
            <person name="Frickenhaus S."/>
            <person name="Gonzalez K."/>
            <person name="Herman E.K."/>
            <person name="Lin Y.C."/>
            <person name="Napier J."/>
            <person name="Ogata H."/>
            <person name="Sarno A.F."/>
            <person name="Shmutz J."/>
            <person name="Schroeder D."/>
            <person name="de Vargas C."/>
            <person name="Verret F."/>
            <person name="von Dassow P."/>
            <person name="Valentin K."/>
            <person name="Van de Peer Y."/>
            <person name="Wheeler G."/>
            <person name="Dacks J.B."/>
            <person name="Delwiche C.F."/>
            <person name="Dyhrman S.T."/>
            <person name="Glockner G."/>
            <person name="John U."/>
            <person name="Richards T."/>
            <person name="Worden A.Z."/>
            <person name="Zhang X."/>
            <person name="Grigoriev I.V."/>
            <person name="Allen A.E."/>
            <person name="Bidle K."/>
            <person name="Borodovsky M."/>
            <person name="Bowler C."/>
            <person name="Brownlee C."/>
            <person name="Cock J.M."/>
            <person name="Elias M."/>
            <person name="Gladyshev V.N."/>
            <person name="Groth M."/>
            <person name="Guda C."/>
            <person name="Hadaegh A."/>
            <person name="Iglesias-Rodriguez M.D."/>
            <person name="Jenkins J."/>
            <person name="Jones B.M."/>
            <person name="Lawson T."/>
            <person name="Leese F."/>
            <person name="Lindquist E."/>
            <person name="Lobanov A."/>
            <person name="Lomsadze A."/>
            <person name="Malik S.B."/>
            <person name="Marsh M.E."/>
            <person name="Mackinder L."/>
            <person name="Mock T."/>
            <person name="Mueller-Roeber B."/>
            <person name="Pagarete A."/>
            <person name="Parker M."/>
            <person name="Probert I."/>
            <person name="Quesneville H."/>
            <person name="Raines C."/>
            <person name="Rensing S.A."/>
            <person name="Riano-Pachon D.M."/>
            <person name="Richier S."/>
            <person name="Rokitta S."/>
            <person name="Shiraiwa Y."/>
            <person name="Soanes D.M."/>
            <person name="van der Giezen M."/>
            <person name="Wahlund T.M."/>
            <person name="Williams B."/>
            <person name="Wilson W."/>
            <person name="Wolfe G."/>
            <person name="Wurch L.L."/>
        </authorList>
    </citation>
    <scope>NUCLEOTIDE SEQUENCE</scope>
</reference>
<dbReference type="GeneID" id="17268811"/>
<organism evidence="1 2">
    <name type="scientific">Emiliania huxleyi (strain CCMP1516)</name>
    <dbReference type="NCBI Taxonomy" id="280463"/>
    <lineage>
        <taxon>Eukaryota</taxon>
        <taxon>Haptista</taxon>
        <taxon>Haptophyta</taxon>
        <taxon>Prymnesiophyceae</taxon>
        <taxon>Isochrysidales</taxon>
        <taxon>Noelaerhabdaceae</taxon>
        <taxon>Emiliania</taxon>
    </lineage>
</organism>
<evidence type="ECO:0000313" key="1">
    <source>
        <dbReference type="EnsemblProtists" id="EOD23266"/>
    </source>
</evidence>
<sequence length="79" mass="8493">MSLRTWVFAAYMLYPVLHVGDDLEKDYLAARAVGMHALLFDPDGKAAHAAAERGVPASDVIRSLAEVPSRIDELLGAAV</sequence>
<name>A0A0D3JID1_EMIH1</name>
<dbReference type="AlphaFoldDB" id="A0A0D3JID1"/>
<dbReference type="KEGG" id="ehx:EMIHUDRAFT_239891"/>
<evidence type="ECO:0000313" key="2">
    <source>
        <dbReference type="Proteomes" id="UP000013827"/>
    </source>
</evidence>